<dbReference type="KEGG" id="rpne:NCTC8284_01677"/>
<dbReference type="EMBL" id="LR134405">
    <property type="protein sequence ID" value="VEH66508.1"/>
    <property type="molecule type" value="Genomic_DNA"/>
</dbReference>
<reference evidence="1 2" key="1">
    <citation type="submission" date="2018-12" db="EMBL/GenBank/DDBJ databases">
        <authorList>
            <consortium name="Pathogen Informatics"/>
        </authorList>
    </citation>
    <scope>NUCLEOTIDE SEQUENCE [LARGE SCALE GENOMIC DNA]</scope>
    <source>
        <strain evidence="1 2">NCTC8284</strain>
    </source>
</reference>
<protein>
    <submittedName>
        <fullName evidence="1">5'-methylthioadenosine/S-adenosylhomocysteine nucleosidase</fullName>
        <ecNumber evidence="1">3.2.2.9</ecNumber>
    </submittedName>
</protein>
<dbReference type="AlphaFoldDB" id="A0A3S4TZU6"/>
<gene>
    <name evidence="1" type="primary">mtnN_1</name>
    <name evidence="1" type="ORF">NCTC8284_01677</name>
</gene>
<evidence type="ECO:0000313" key="2">
    <source>
        <dbReference type="Proteomes" id="UP000278733"/>
    </source>
</evidence>
<evidence type="ECO:0000313" key="1">
    <source>
        <dbReference type="EMBL" id="VEH66508.1"/>
    </source>
</evidence>
<keyword evidence="1" id="KW-0326">Glycosidase</keyword>
<sequence>MKIGIVGAMAQEVEILKGLMADKIEKKVASAVIFEGKLMENPLPYCNRVSVKSLQQSARLLYCNRQNRMW</sequence>
<accession>A0A3S4TZU6</accession>
<dbReference type="GO" id="GO:0008782">
    <property type="term" value="F:adenosylhomocysteine nucleosidase activity"/>
    <property type="evidence" value="ECO:0007669"/>
    <property type="project" value="UniProtKB-EC"/>
</dbReference>
<name>A0A3S4TZU6_9PAST</name>
<proteinExistence type="predicted"/>
<dbReference type="Proteomes" id="UP000278733">
    <property type="component" value="Chromosome"/>
</dbReference>
<organism evidence="1 2">
    <name type="scientific">Rodentibacter pneumotropicus</name>
    <dbReference type="NCBI Taxonomy" id="758"/>
    <lineage>
        <taxon>Bacteria</taxon>
        <taxon>Pseudomonadati</taxon>
        <taxon>Pseudomonadota</taxon>
        <taxon>Gammaproteobacteria</taxon>
        <taxon>Pasteurellales</taxon>
        <taxon>Pasteurellaceae</taxon>
        <taxon>Rodentibacter</taxon>
    </lineage>
</organism>
<keyword evidence="1" id="KW-0378">Hydrolase</keyword>
<dbReference type="EC" id="3.2.2.9" evidence="1"/>